<organism evidence="5 6">
    <name type="scientific">Prescottella agglutinans</name>
    <dbReference type="NCBI Taxonomy" id="1644129"/>
    <lineage>
        <taxon>Bacteria</taxon>
        <taxon>Bacillati</taxon>
        <taxon>Actinomycetota</taxon>
        <taxon>Actinomycetes</taxon>
        <taxon>Mycobacteriales</taxon>
        <taxon>Nocardiaceae</taxon>
        <taxon>Prescottella</taxon>
    </lineage>
</organism>
<dbReference type="GO" id="GO:0003677">
    <property type="term" value="F:DNA binding"/>
    <property type="evidence" value="ECO:0007669"/>
    <property type="project" value="UniProtKB-KW"/>
</dbReference>
<keyword evidence="6" id="KW-1185">Reference proteome</keyword>
<sequence length="247" mass="27120">MPSPDWKGGCPASRSLVGCRPAWAVSHTSPNPPWHEGSGWHDEGMTSAATPKGERRRQTLVTAAADLLLEGGFDAVRHRAVASRAGLPLASTTYYFSSLDELVALAVEHNGNRELDAMRERIDEVTQRRRGVEATVDLIVDLLVGPDDAGDGGRERLIARYERFVASARHPELRDVQLRLRAQLDDLLAEVLRRSGRAVREQQLRRLVAVVDGVVVGALSEVDPDPRAMARAMLLDLIDDLAPPTMR</sequence>
<evidence type="ECO:0000256" key="2">
    <source>
        <dbReference type="PROSITE-ProRule" id="PRU00335"/>
    </source>
</evidence>
<feature type="region of interest" description="Disordered" evidence="3">
    <location>
        <begin position="29"/>
        <end position="54"/>
    </location>
</feature>
<dbReference type="InterPro" id="IPR009057">
    <property type="entry name" value="Homeodomain-like_sf"/>
</dbReference>
<dbReference type="PANTHER" id="PTHR30055:SF231">
    <property type="entry name" value="TRANSCRIPTIONAL REGULATORY PROTEIN (PROBABLY DEOR-FAMILY)-RELATED"/>
    <property type="match status" value="1"/>
</dbReference>
<feature type="DNA-binding region" description="H-T-H motif" evidence="2">
    <location>
        <begin position="77"/>
        <end position="96"/>
    </location>
</feature>
<dbReference type="Pfam" id="PF00440">
    <property type="entry name" value="TetR_N"/>
    <property type="match status" value="1"/>
</dbReference>
<dbReference type="PROSITE" id="PS50977">
    <property type="entry name" value="HTH_TETR_2"/>
    <property type="match status" value="1"/>
</dbReference>
<protein>
    <submittedName>
        <fullName evidence="5">DNA-binding transcriptional regulator YbjK</fullName>
    </submittedName>
</protein>
<accession>A0ABT6MKL2</accession>
<feature type="domain" description="HTH tetR-type" evidence="4">
    <location>
        <begin position="54"/>
        <end position="114"/>
    </location>
</feature>
<evidence type="ECO:0000259" key="4">
    <source>
        <dbReference type="PROSITE" id="PS50977"/>
    </source>
</evidence>
<comment type="caution">
    <text evidence="5">The sequence shown here is derived from an EMBL/GenBank/DDBJ whole genome shotgun (WGS) entry which is preliminary data.</text>
</comment>
<dbReference type="PRINTS" id="PR00455">
    <property type="entry name" value="HTHTETR"/>
</dbReference>
<gene>
    <name evidence="5" type="ORF">M2280_006126</name>
</gene>
<proteinExistence type="predicted"/>
<evidence type="ECO:0000313" key="6">
    <source>
        <dbReference type="Proteomes" id="UP001160334"/>
    </source>
</evidence>
<dbReference type="SUPFAM" id="SSF48498">
    <property type="entry name" value="Tetracyclin repressor-like, C-terminal domain"/>
    <property type="match status" value="1"/>
</dbReference>
<dbReference type="SUPFAM" id="SSF46689">
    <property type="entry name" value="Homeodomain-like"/>
    <property type="match status" value="1"/>
</dbReference>
<evidence type="ECO:0000313" key="5">
    <source>
        <dbReference type="EMBL" id="MDH6284863.1"/>
    </source>
</evidence>
<name>A0ABT6MKL2_9NOCA</name>
<dbReference type="Pfam" id="PF17940">
    <property type="entry name" value="TetR_C_31"/>
    <property type="match status" value="1"/>
</dbReference>
<dbReference type="Gene3D" id="1.10.357.10">
    <property type="entry name" value="Tetracycline Repressor, domain 2"/>
    <property type="match status" value="1"/>
</dbReference>
<evidence type="ECO:0000256" key="3">
    <source>
        <dbReference type="SAM" id="MobiDB-lite"/>
    </source>
</evidence>
<dbReference type="Proteomes" id="UP001160334">
    <property type="component" value="Unassembled WGS sequence"/>
</dbReference>
<dbReference type="PANTHER" id="PTHR30055">
    <property type="entry name" value="HTH-TYPE TRANSCRIPTIONAL REGULATOR RUTR"/>
    <property type="match status" value="1"/>
</dbReference>
<dbReference type="InterPro" id="IPR036271">
    <property type="entry name" value="Tet_transcr_reg_TetR-rel_C_sf"/>
</dbReference>
<reference evidence="5 6" key="1">
    <citation type="submission" date="2023-04" db="EMBL/GenBank/DDBJ databases">
        <title>Forest soil microbial communities from Buena Vista Peninsula, Colon Province, Panama.</title>
        <authorList>
            <person name="Bouskill N."/>
        </authorList>
    </citation>
    <scope>NUCLEOTIDE SEQUENCE [LARGE SCALE GENOMIC DNA]</scope>
    <source>
        <strain evidence="5 6">CFH S0262</strain>
    </source>
</reference>
<evidence type="ECO:0000256" key="1">
    <source>
        <dbReference type="ARBA" id="ARBA00023125"/>
    </source>
</evidence>
<dbReference type="InterPro" id="IPR001647">
    <property type="entry name" value="HTH_TetR"/>
</dbReference>
<dbReference type="EMBL" id="JARXVC010000029">
    <property type="protein sequence ID" value="MDH6284863.1"/>
    <property type="molecule type" value="Genomic_DNA"/>
</dbReference>
<keyword evidence="1 2" id="KW-0238">DNA-binding</keyword>
<dbReference type="InterPro" id="IPR041583">
    <property type="entry name" value="TetR_C_31"/>
</dbReference>
<dbReference type="InterPro" id="IPR050109">
    <property type="entry name" value="HTH-type_TetR-like_transc_reg"/>
</dbReference>